<feature type="compositionally biased region" description="Low complexity" evidence="7">
    <location>
        <begin position="220"/>
        <end position="231"/>
    </location>
</feature>
<keyword evidence="3 6" id="KW-0238">DNA-binding</keyword>
<feature type="compositionally biased region" description="Basic and acidic residues" evidence="7">
    <location>
        <begin position="384"/>
        <end position="395"/>
    </location>
</feature>
<dbReference type="Proteomes" id="UP000054007">
    <property type="component" value="Unassembled WGS sequence"/>
</dbReference>
<gene>
    <name evidence="10" type="ORF">CYLTODRAFT_416799</name>
</gene>
<reference evidence="10 11" key="1">
    <citation type="journal article" date="2015" name="Fungal Genet. Biol.">
        <title>Evolution of novel wood decay mechanisms in Agaricales revealed by the genome sequences of Fistulina hepatica and Cylindrobasidium torrendii.</title>
        <authorList>
            <person name="Floudas D."/>
            <person name="Held B.W."/>
            <person name="Riley R."/>
            <person name="Nagy L.G."/>
            <person name="Koehler G."/>
            <person name="Ransdell A.S."/>
            <person name="Younus H."/>
            <person name="Chow J."/>
            <person name="Chiniquy J."/>
            <person name="Lipzen A."/>
            <person name="Tritt A."/>
            <person name="Sun H."/>
            <person name="Haridas S."/>
            <person name="LaButti K."/>
            <person name="Ohm R.A."/>
            <person name="Kues U."/>
            <person name="Blanchette R.A."/>
            <person name="Grigoriev I.V."/>
            <person name="Minto R.E."/>
            <person name="Hibbett D.S."/>
        </authorList>
    </citation>
    <scope>NUCLEOTIDE SEQUENCE [LARGE SCALE GENOMIC DNA]</scope>
    <source>
        <strain evidence="10 11">FP15055 ss-10</strain>
    </source>
</reference>
<keyword evidence="11" id="KW-1185">Reference proteome</keyword>
<evidence type="ECO:0000256" key="6">
    <source>
        <dbReference type="PROSITE-ProRule" id="PRU00089"/>
    </source>
</evidence>
<dbReference type="Gene3D" id="1.10.10.10">
    <property type="entry name" value="Winged helix-like DNA-binding domain superfamily/Winged helix DNA-binding domain"/>
    <property type="match status" value="1"/>
</dbReference>
<dbReference type="PROSITE" id="PS50006">
    <property type="entry name" value="FHA_DOMAIN"/>
    <property type="match status" value="1"/>
</dbReference>
<feature type="compositionally biased region" description="Low complexity" evidence="7">
    <location>
        <begin position="414"/>
        <end position="430"/>
    </location>
</feature>
<dbReference type="OrthoDB" id="5954824at2759"/>
<dbReference type="InterPro" id="IPR036390">
    <property type="entry name" value="WH_DNA-bd_sf"/>
</dbReference>
<dbReference type="Pfam" id="PF00250">
    <property type="entry name" value="Forkhead"/>
    <property type="match status" value="1"/>
</dbReference>
<dbReference type="CDD" id="cd00059">
    <property type="entry name" value="FH_FOX"/>
    <property type="match status" value="1"/>
</dbReference>
<feature type="region of interest" description="Disordered" evidence="7">
    <location>
        <begin position="363"/>
        <end position="432"/>
    </location>
</feature>
<feature type="region of interest" description="Disordered" evidence="7">
    <location>
        <begin position="1"/>
        <end position="43"/>
    </location>
</feature>
<proteinExistence type="predicted"/>
<feature type="region of interest" description="Disordered" evidence="7">
    <location>
        <begin position="625"/>
        <end position="659"/>
    </location>
</feature>
<dbReference type="Pfam" id="PF00498">
    <property type="entry name" value="FHA"/>
    <property type="match status" value="1"/>
</dbReference>
<feature type="compositionally biased region" description="Pro residues" evidence="7">
    <location>
        <begin position="157"/>
        <end position="167"/>
    </location>
</feature>
<protein>
    <recommendedName>
        <fullName evidence="12">Fork-head domain-containing protein</fullName>
    </recommendedName>
</protein>
<comment type="subcellular location">
    <subcellularLocation>
        <location evidence="1 6">Nucleus</location>
    </subcellularLocation>
</comment>
<evidence type="ECO:0000313" key="11">
    <source>
        <dbReference type="Proteomes" id="UP000054007"/>
    </source>
</evidence>
<feature type="compositionally biased region" description="Low complexity" evidence="7">
    <location>
        <begin position="365"/>
        <end position="378"/>
    </location>
</feature>
<accession>A0A0D7BU69</accession>
<feature type="domain" description="FHA" evidence="8">
    <location>
        <begin position="70"/>
        <end position="132"/>
    </location>
</feature>
<dbReference type="SUPFAM" id="SSF49879">
    <property type="entry name" value="SMAD/FHA domain"/>
    <property type="match status" value="1"/>
</dbReference>
<evidence type="ECO:0000259" key="8">
    <source>
        <dbReference type="PROSITE" id="PS50006"/>
    </source>
</evidence>
<dbReference type="InterPro" id="IPR000253">
    <property type="entry name" value="FHA_dom"/>
</dbReference>
<evidence type="ECO:0000256" key="2">
    <source>
        <dbReference type="ARBA" id="ARBA00023015"/>
    </source>
</evidence>
<feature type="compositionally biased region" description="Basic residues" evidence="7">
    <location>
        <begin position="625"/>
        <end position="641"/>
    </location>
</feature>
<name>A0A0D7BU69_9AGAR</name>
<organism evidence="10 11">
    <name type="scientific">Cylindrobasidium torrendii FP15055 ss-10</name>
    <dbReference type="NCBI Taxonomy" id="1314674"/>
    <lineage>
        <taxon>Eukaryota</taxon>
        <taxon>Fungi</taxon>
        <taxon>Dikarya</taxon>
        <taxon>Basidiomycota</taxon>
        <taxon>Agaricomycotina</taxon>
        <taxon>Agaricomycetes</taxon>
        <taxon>Agaricomycetidae</taxon>
        <taxon>Agaricales</taxon>
        <taxon>Marasmiineae</taxon>
        <taxon>Physalacriaceae</taxon>
        <taxon>Cylindrobasidium</taxon>
    </lineage>
</organism>
<feature type="compositionally biased region" description="Pro residues" evidence="7">
    <location>
        <begin position="30"/>
        <end position="40"/>
    </location>
</feature>
<dbReference type="GO" id="GO:0000978">
    <property type="term" value="F:RNA polymerase II cis-regulatory region sequence-specific DNA binding"/>
    <property type="evidence" value="ECO:0007669"/>
    <property type="project" value="TreeGrafter"/>
</dbReference>
<dbReference type="EMBL" id="KN880434">
    <property type="protein sequence ID" value="KIY73775.1"/>
    <property type="molecule type" value="Genomic_DNA"/>
</dbReference>
<keyword evidence="2" id="KW-0805">Transcription regulation</keyword>
<dbReference type="SUPFAM" id="SSF46785">
    <property type="entry name" value="Winged helix' DNA-binding domain"/>
    <property type="match status" value="1"/>
</dbReference>
<keyword evidence="4" id="KW-0804">Transcription</keyword>
<dbReference type="SMART" id="SM00339">
    <property type="entry name" value="FH"/>
    <property type="match status" value="1"/>
</dbReference>
<dbReference type="PRINTS" id="PR00053">
    <property type="entry name" value="FORKHEAD"/>
</dbReference>
<dbReference type="Gene3D" id="2.60.200.20">
    <property type="match status" value="1"/>
</dbReference>
<evidence type="ECO:0000256" key="5">
    <source>
        <dbReference type="ARBA" id="ARBA00023242"/>
    </source>
</evidence>
<feature type="compositionally biased region" description="Low complexity" evidence="7">
    <location>
        <begin position="185"/>
        <end position="194"/>
    </location>
</feature>
<dbReference type="InterPro" id="IPR008984">
    <property type="entry name" value="SMAD_FHA_dom_sf"/>
</dbReference>
<dbReference type="PANTHER" id="PTHR45881:SF1">
    <property type="entry name" value="FORK HEAD PROTEIN HOMOLOG 2"/>
    <property type="match status" value="1"/>
</dbReference>
<feature type="compositionally biased region" description="Pro residues" evidence="7">
    <location>
        <begin position="209"/>
        <end position="219"/>
    </location>
</feature>
<dbReference type="PANTHER" id="PTHR45881">
    <property type="entry name" value="CHECKPOINT SUPPRESSOR 1-LIKE, ISOFORM A-RELATED"/>
    <property type="match status" value="1"/>
</dbReference>
<evidence type="ECO:0000259" key="9">
    <source>
        <dbReference type="PROSITE" id="PS50039"/>
    </source>
</evidence>
<feature type="domain" description="Fork-head" evidence="9">
    <location>
        <begin position="275"/>
        <end position="369"/>
    </location>
</feature>
<evidence type="ECO:0000313" key="10">
    <source>
        <dbReference type="EMBL" id="KIY73775.1"/>
    </source>
</evidence>
<evidence type="ECO:0000256" key="3">
    <source>
        <dbReference type="ARBA" id="ARBA00023125"/>
    </source>
</evidence>
<feature type="region of interest" description="Disordered" evidence="7">
    <location>
        <begin position="489"/>
        <end position="524"/>
    </location>
</feature>
<evidence type="ECO:0000256" key="7">
    <source>
        <dbReference type="SAM" id="MobiDB-lite"/>
    </source>
</evidence>
<evidence type="ECO:0000256" key="4">
    <source>
        <dbReference type="ARBA" id="ARBA00023163"/>
    </source>
</evidence>
<sequence>MLAENSAASATRMTQTQHVEMPPKESAPSPRRPSPPPPSPSSKVTQTVSAFYSLVFPTTGYIFYVQTLSVTIGRRCAAAPSTGQNAAQIDVDLGALKSVSRLHAKIEYDSDLDRFVLAVLGRNGAWVDGVWSGSGSRAILGERSRIQIATRTFEFVLPPPPPAPDDTPSPSSLDSGGGRRRRSPSLDITSISPPSSQPHSPPLLDDFKPLPPATPPPAPQAQLAPADFQLPNTNSITRKTNKKRRRSDAAEEPPSATFDTPIIEDTLRPSTVPSKPTYTYTQLIYRAIKALNNNATLQEICAWIQNEFEYYRFTDSSAWTSSVRHNLSSSKAFKKGDRCGGDRGKGFFWSLDTDHHRIIEEQEVKQQQQTAKQAQAANKKAKKDKSSESSKRTKGDTPLFSTTPRPLPPPKPTTGPSDSATPTPTPSVSTARAGLFTYQPSPLASTSVTAGYSGTPITSPSNFSTAPSWRIPPAKATSTSTVTPLAPVLTSPARAPPPSSTPSLPPTPAPSVSTPAPFVPPPAAGDLPAPVQVAPTPASDAGGIPDIPIPIVLGVIPEGHAEYTPGKANNAPREGYMVLHERKLILDPDVFSDLTPEILEKMEAMGARKVLEVLTAHMIRVLKERRKARKKATKSGSKKRKELGDVAGPSAPAAATPTIVEGDDMVIDIVGSDDEPTAKKRKLEL</sequence>
<feature type="region of interest" description="Disordered" evidence="7">
    <location>
        <begin position="155"/>
        <end position="261"/>
    </location>
</feature>
<dbReference type="PROSITE" id="PS50039">
    <property type="entry name" value="FORK_HEAD_3"/>
    <property type="match status" value="1"/>
</dbReference>
<dbReference type="CDD" id="cd22701">
    <property type="entry name" value="FHA_FKH1-like"/>
    <property type="match status" value="1"/>
</dbReference>
<dbReference type="GO" id="GO:0005634">
    <property type="term" value="C:nucleus"/>
    <property type="evidence" value="ECO:0007669"/>
    <property type="project" value="UniProtKB-SubCell"/>
</dbReference>
<feature type="compositionally biased region" description="Pro residues" evidence="7">
    <location>
        <begin position="494"/>
        <end position="509"/>
    </location>
</feature>
<dbReference type="GO" id="GO:0000981">
    <property type="term" value="F:DNA-binding transcription factor activity, RNA polymerase II-specific"/>
    <property type="evidence" value="ECO:0007669"/>
    <property type="project" value="TreeGrafter"/>
</dbReference>
<evidence type="ECO:0008006" key="12">
    <source>
        <dbReference type="Google" id="ProtNLM"/>
    </source>
</evidence>
<dbReference type="STRING" id="1314674.A0A0D7BU69"/>
<evidence type="ECO:0000256" key="1">
    <source>
        <dbReference type="ARBA" id="ARBA00004123"/>
    </source>
</evidence>
<dbReference type="InterPro" id="IPR036388">
    <property type="entry name" value="WH-like_DNA-bd_sf"/>
</dbReference>
<dbReference type="InterPro" id="IPR001766">
    <property type="entry name" value="Fork_head_dom"/>
</dbReference>
<keyword evidence="5 6" id="KW-0539">Nucleus</keyword>
<dbReference type="AlphaFoldDB" id="A0A0D7BU69"/>
<feature type="compositionally biased region" description="Polar residues" evidence="7">
    <location>
        <begin position="1"/>
        <end position="18"/>
    </location>
</feature>
<feature type="DNA-binding region" description="Fork-head" evidence="6">
    <location>
        <begin position="275"/>
        <end position="369"/>
    </location>
</feature>